<organism evidence="2 3">
    <name type="scientific">Phytophthora megakarya</name>
    <dbReference type="NCBI Taxonomy" id="4795"/>
    <lineage>
        <taxon>Eukaryota</taxon>
        <taxon>Sar</taxon>
        <taxon>Stramenopiles</taxon>
        <taxon>Oomycota</taxon>
        <taxon>Peronosporomycetes</taxon>
        <taxon>Peronosporales</taxon>
        <taxon>Peronosporaceae</taxon>
        <taxon>Phytophthora</taxon>
    </lineage>
</organism>
<name>A0A225WJQ8_9STRA</name>
<evidence type="ECO:0000313" key="2">
    <source>
        <dbReference type="EMBL" id="OWZ17237.1"/>
    </source>
</evidence>
<protein>
    <submittedName>
        <fullName evidence="2">Lysosomal beta glucosidase</fullName>
    </submittedName>
</protein>
<dbReference type="AlphaFoldDB" id="A0A225WJQ8"/>
<dbReference type="OrthoDB" id="128456at2759"/>
<accession>A0A225WJQ8</accession>
<feature type="region of interest" description="Disordered" evidence="1">
    <location>
        <begin position="27"/>
        <end position="47"/>
    </location>
</feature>
<dbReference type="PANTHER" id="PTHR35796">
    <property type="entry name" value="HYPOTHETICAL CYTOSOLIC PROTEIN"/>
    <property type="match status" value="1"/>
</dbReference>
<evidence type="ECO:0000313" key="3">
    <source>
        <dbReference type="Proteomes" id="UP000198211"/>
    </source>
</evidence>
<sequence length="238" mass="27446">MEKLQLDLHVLQRKKPNKGVQTLTAMHPATQKPNVWQERASRQRRRREQEECDNVRLKLAVDRQRKVADGLGVLNNECTSLINQCHTIQPTIYVSDFCGDVGAFRTLFCHLDEACRDLDSIFAATVTASLSVADDVHLREDVDGKYLEFFTNKDLPFGRQDTAQVSWDYFKGAEKHMASGNLYEKSAKNLDDPFIIIEELTKEVYSNNFTGDMFLLISPYIHHSHGFKHRDVRVIMDW</sequence>
<dbReference type="EMBL" id="NBNE01000787">
    <property type="protein sequence ID" value="OWZ17237.1"/>
    <property type="molecule type" value="Genomic_DNA"/>
</dbReference>
<proteinExistence type="predicted"/>
<gene>
    <name evidence="2" type="ORF">PHMEG_0008855</name>
</gene>
<dbReference type="PANTHER" id="PTHR35796:SF3">
    <property type="entry name" value="BHLH DOMAIN-CONTAINING PROTEIN"/>
    <property type="match status" value="1"/>
</dbReference>
<evidence type="ECO:0000256" key="1">
    <source>
        <dbReference type="SAM" id="MobiDB-lite"/>
    </source>
</evidence>
<reference evidence="3" key="1">
    <citation type="submission" date="2017-03" db="EMBL/GenBank/DDBJ databases">
        <title>Phytopthora megakarya and P. palmivora, two closely related causual agents of cacao black pod achieved similar genome size and gene model numbers by different mechanisms.</title>
        <authorList>
            <person name="Ali S."/>
            <person name="Shao J."/>
            <person name="Larry D.J."/>
            <person name="Kronmiller B."/>
            <person name="Shen D."/>
            <person name="Strem M.D."/>
            <person name="Melnick R.L."/>
            <person name="Guiltinan M.J."/>
            <person name="Tyler B.M."/>
            <person name="Meinhardt L.W."/>
            <person name="Bailey B.A."/>
        </authorList>
    </citation>
    <scope>NUCLEOTIDE SEQUENCE [LARGE SCALE GENOMIC DNA]</scope>
    <source>
        <strain evidence="3">zdho120</strain>
    </source>
</reference>
<keyword evidence="3" id="KW-1185">Reference proteome</keyword>
<dbReference type="Proteomes" id="UP000198211">
    <property type="component" value="Unassembled WGS sequence"/>
</dbReference>
<dbReference type="STRING" id="4795.A0A225WJQ8"/>
<comment type="caution">
    <text evidence="2">The sequence shown here is derived from an EMBL/GenBank/DDBJ whole genome shotgun (WGS) entry which is preliminary data.</text>
</comment>